<organism evidence="5 6">
    <name type="scientific">Ectobacillus funiculus</name>
    <dbReference type="NCBI Taxonomy" id="137993"/>
    <lineage>
        <taxon>Bacteria</taxon>
        <taxon>Bacillati</taxon>
        <taxon>Bacillota</taxon>
        <taxon>Bacilli</taxon>
        <taxon>Bacillales</taxon>
        <taxon>Bacillaceae</taxon>
        <taxon>Ectobacillus</taxon>
    </lineage>
</organism>
<accession>A0ABV5WJP3</accession>
<dbReference type="PANTHER" id="PTHR42840">
    <property type="entry name" value="NAD(P)-BINDING ROSSMANN-FOLD SUPERFAMILY PROTEIN-RELATED"/>
    <property type="match status" value="1"/>
</dbReference>
<dbReference type="EC" id="1.1.1.18" evidence="5"/>
<feature type="domain" description="GFO/IDH/MocA-like oxidoreductase" evidence="4">
    <location>
        <begin position="132"/>
        <end position="252"/>
    </location>
</feature>
<dbReference type="InterPro" id="IPR000683">
    <property type="entry name" value="Gfo/Idh/MocA-like_OxRdtase_N"/>
</dbReference>
<dbReference type="EMBL" id="JBHMAF010000171">
    <property type="protein sequence ID" value="MFB9760846.1"/>
    <property type="molecule type" value="Genomic_DNA"/>
</dbReference>
<protein>
    <submittedName>
        <fullName evidence="5">Inositol 2-dehydrogenase</fullName>
        <ecNumber evidence="5">1.1.1.18</ecNumber>
    </submittedName>
</protein>
<evidence type="ECO:0000259" key="3">
    <source>
        <dbReference type="Pfam" id="PF01408"/>
    </source>
</evidence>
<sequence>MGEKITIGIIGAGRIGRLHAENIVHIPKVRIKAISDIFIENVKEWAHQIGIESVTADYHDILNDPEIDAVLVCSPTSTHVAIIREAAGAGKYIFCEKPISFSVEETKEVLEVVKEAGVKLQVGFNRRFDPNFKKVHDTVREDTIGEVHIVKITSRDPEPPSAEYIKNSGGLFFDMAIHDYDMARYVTGSEVEEVYVQAANLVDPVIGELGDIDTAFTVLKFENGALGVIDNSRKAVYGYDQRLEVFGAKGSVTAQNEHPTNVEISTADGVLKDTLKHFFLDRYKDAYMNETHAFIDSVLYDKPLVCRGNDGLQAELIAKAAKESFETKKPVKINRETSRSF</sequence>
<evidence type="ECO:0000313" key="5">
    <source>
        <dbReference type="EMBL" id="MFB9760846.1"/>
    </source>
</evidence>
<evidence type="ECO:0000313" key="6">
    <source>
        <dbReference type="Proteomes" id="UP001589609"/>
    </source>
</evidence>
<dbReference type="InterPro" id="IPR055170">
    <property type="entry name" value="GFO_IDH_MocA-like_dom"/>
</dbReference>
<dbReference type="Proteomes" id="UP001589609">
    <property type="component" value="Unassembled WGS sequence"/>
</dbReference>
<dbReference type="Pfam" id="PF22725">
    <property type="entry name" value="GFO_IDH_MocA_C3"/>
    <property type="match status" value="1"/>
</dbReference>
<dbReference type="NCBIfam" id="TIGR04380">
    <property type="entry name" value="myo_inos_iolG"/>
    <property type="match status" value="1"/>
</dbReference>
<dbReference type="SUPFAM" id="SSF55347">
    <property type="entry name" value="Glyceraldehyde-3-phosphate dehydrogenase-like, C-terminal domain"/>
    <property type="match status" value="1"/>
</dbReference>
<keyword evidence="6" id="KW-1185">Reference proteome</keyword>
<name>A0ABV5WJP3_9BACI</name>
<comment type="similarity">
    <text evidence="1">Belongs to the Gfo/Idh/MocA family.</text>
</comment>
<dbReference type="Pfam" id="PF01408">
    <property type="entry name" value="GFO_IDH_MocA"/>
    <property type="match status" value="1"/>
</dbReference>
<evidence type="ECO:0000256" key="2">
    <source>
        <dbReference type="ARBA" id="ARBA00023002"/>
    </source>
</evidence>
<reference evidence="5 6" key="1">
    <citation type="submission" date="2024-09" db="EMBL/GenBank/DDBJ databases">
        <authorList>
            <person name="Sun Q."/>
            <person name="Mori K."/>
        </authorList>
    </citation>
    <scope>NUCLEOTIDE SEQUENCE [LARGE SCALE GENOMIC DNA]</scope>
    <source>
        <strain evidence="5 6">JCM 11201</strain>
    </source>
</reference>
<dbReference type="PANTHER" id="PTHR42840:SF3">
    <property type="entry name" value="BINDING ROSSMANN FOLD OXIDOREDUCTASE, PUTATIVE (AFU_ORTHOLOGUE AFUA_2G10240)-RELATED"/>
    <property type="match status" value="1"/>
</dbReference>
<dbReference type="RefSeq" id="WP_379951123.1">
    <property type="nucleotide sequence ID" value="NZ_JBHMAF010000171.1"/>
</dbReference>
<proteinExistence type="inferred from homology"/>
<comment type="caution">
    <text evidence="5">The sequence shown here is derived from an EMBL/GenBank/DDBJ whole genome shotgun (WGS) entry which is preliminary data.</text>
</comment>
<evidence type="ECO:0000259" key="4">
    <source>
        <dbReference type="Pfam" id="PF22725"/>
    </source>
</evidence>
<dbReference type="Gene3D" id="3.30.360.10">
    <property type="entry name" value="Dihydrodipicolinate Reductase, domain 2"/>
    <property type="match status" value="1"/>
</dbReference>
<dbReference type="GO" id="GO:0050112">
    <property type="term" value="F:inositol 2-dehydrogenase (NAD+) activity"/>
    <property type="evidence" value="ECO:0007669"/>
    <property type="project" value="UniProtKB-EC"/>
</dbReference>
<dbReference type="SUPFAM" id="SSF51735">
    <property type="entry name" value="NAD(P)-binding Rossmann-fold domains"/>
    <property type="match status" value="1"/>
</dbReference>
<feature type="domain" description="Gfo/Idh/MocA-like oxidoreductase N-terminal" evidence="3">
    <location>
        <begin position="5"/>
        <end position="124"/>
    </location>
</feature>
<gene>
    <name evidence="5" type="primary">iolG</name>
    <name evidence="5" type="ORF">ACFFMS_21465</name>
</gene>
<evidence type="ECO:0000256" key="1">
    <source>
        <dbReference type="ARBA" id="ARBA00010928"/>
    </source>
</evidence>
<keyword evidence="2 5" id="KW-0560">Oxidoreductase</keyword>
<dbReference type="InterPro" id="IPR036291">
    <property type="entry name" value="NAD(P)-bd_dom_sf"/>
</dbReference>
<dbReference type="InterPro" id="IPR030827">
    <property type="entry name" value="Myo_inos_IolG"/>
</dbReference>
<dbReference type="Gene3D" id="3.40.50.720">
    <property type="entry name" value="NAD(P)-binding Rossmann-like Domain"/>
    <property type="match status" value="1"/>
</dbReference>